<evidence type="ECO:0000256" key="2">
    <source>
        <dbReference type="ARBA" id="ARBA00022692"/>
    </source>
</evidence>
<comment type="subcellular location">
    <subcellularLocation>
        <location evidence="1">Membrane</location>
        <topology evidence="1">Multi-pass membrane protein</topology>
    </subcellularLocation>
</comment>
<feature type="transmembrane region" description="Helical" evidence="6">
    <location>
        <begin position="36"/>
        <end position="57"/>
    </location>
</feature>
<feature type="region of interest" description="Disordered" evidence="5">
    <location>
        <begin position="1"/>
        <end position="29"/>
    </location>
</feature>
<feature type="compositionally biased region" description="Low complexity" evidence="5">
    <location>
        <begin position="13"/>
        <end position="25"/>
    </location>
</feature>
<keyword evidence="3 6" id="KW-1133">Transmembrane helix</keyword>
<proteinExistence type="predicted"/>
<keyword evidence="8" id="KW-1185">Reference proteome</keyword>
<evidence type="ECO:0000256" key="4">
    <source>
        <dbReference type="ARBA" id="ARBA00023136"/>
    </source>
</evidence>
<dbReference type="PANTHER" id="PTHR23507">
    <property type="entry name" value="ZGC:174356"/>
    <property type="match status" value="1"/>
</dbReference>
<keyword evidence="2 6" id="KW-0812">Transmembrane</keyword>
<dbReference type="InParanoid" id="A0A1J7JQY3"/>
<sequence>MTANRESPEDEQTPLLLPPETSTPPNEASDHVGSRAAFYLALALIALFQAGLAAPVVSAAALMEDALCRRQNGSLRDCKDEAVQSQLAMLRGVASLTFLIPGIFLTVPFGALADRYGTRRIMAVAITGILLREIASDLIYWMAPTWPIELIWATPVFFVLGGGPPAFVSLHVLFNFVADATPPILRSSRFFQLEAAAYMGNILSYLVSSALADANPWVPIISGLLLLLAANVLLLATAGSLMVDRRKIQEDSTATPGEDGQQDQDPVDQDQQASQGKERWWGYISSFSALVVQRKVILVLLAGYWLRMLAVSVTGLQLIYVSRLFGWSYSKAAYIVSLDSAVHLAVLFLLPGAAALLTSRFSLSNVARDWWLARASVFVTVVGCAGMAFSPTPALMALSVVFFGLRAGYSSSVRGLLTSLTDAPHRSLVFSIMGTLDIMGTLIGGPLWPAIYHVGLGKGGLCVGLPFAVAAAMSSGPCKPAEPRSRVLCRHL</sequence>
<dbReference type="PANTHER" id="PTHR23507:SF1">
    <property type="entry name" value="FI18259P1-RELATED"/>
    <property type="match status" value="1"/>
</dbReference>
<evidence type="ECO:0000256" key="1">
    <source>
        <dbReference type="ARBA" id="ARBA00004141"/>
    </source>
</evidence>
<dbReference type="OrthoDB" id="194139at2759"/>
<evidence type="ECO:0000256" key="5">
    <source>
        <dbReference type="SAM" id="MobiDB-lite"/>
    </source>
</evidence>
<protein>
    <submittedName>
        <fullName evidence="7">MFS general substrate transporter</fullName>
    </submittedName>
</protein>
<accession>A0A1J7JQY3</accession>
<dbReference type="Gene3D" id="1.20.1250.20">
    <property type="entry name" value="MFS general substrate transporter like domains"/>
    <property type="match status" value="1"/>
</dbReference>
<feature type="transmembrane region" description="Helical" evidence="6">
    <location>
        <begin position="217"/>
        <end position="243"/>
    </location>
</feature>
<dbReference type="GO" id="GO:0022857">
    <property type="term" value="F:transmembrane transporter activity"/>
    <property type="evidence" value="ECO:0007669"/>
    <property type="project" value="TreeGrafter"/>
</dbReference>
<evidence type="ECO:0000313" key="7">
    <source>
        <dbReference type="EMBL" id="OIW32352.1"/>
    </source>
</evidence>
<dbReference type="InterPro" id="IPR036259">
    <property type="entry name" value="MFS_trans_sf"/>
</dbReference>
<feature type="transmembrane region" description="Helical" evidence="6">
    <location>
        <begin position="296"/>
        <end position="320"/>
    </location>
</feature>
<evidence type="ECO:0000313" key="8">
    <source>
        <dbReference type="Proteomes" id="UP000182658"/>
    </source>
</evidence>
<reference evidence="7 8" key="1">
    <citation type="submission" date="2016-10" db="EMBL/GenBank/DDBJ databases">
        <title>Draft genome sequence of Coniochaeta ligniaria NRRL30616, a lignocellulolytic fungus for bioabatement of inhibitors in plant biomass hydrolysates.</title>
        <authorList>
            <consortium name="DOE Joint Genome Institute"/>
            <person name="Jimenez D.J."/>
            <person name="Hector R.E."/>
            <person name="Riley R."/>
            <person name="Sun H."/>
            <person name="Grigoriev I.V."/>
            <person name="Van Elsas J.D."/>
            <person name="Nichols N.N."/>
        </authorList>
    </citation>
    <scope>NUCLEOTIDE SEQUENCE [LARGE SCALE GENOMIC DNA]</scope>
    <source>
        <strain evidence="7 8">NRRL 30616</strain>
    </source>
</reference>
<gene>
    <name evidence="7" type="ORF">CONLIGDRAFT_678756</name>
</gene>
<feature type="region of interest" description="Disordered" evidence="5">
    <location>
        <begin position="251"/>
        <end position="271"/>
    </location>
</feature>
<dbReference type="AlphaFoldDB" id="A0A1J7JQY3"/>
<name>A0A1J7JQY3_9PEZI</name>
<feature type="transmembrane region" description="Helical" evidence="6">
    <location>
        <begin position="371"/>
        <end position="389"/>
    </location>
</feature>
<organism evidence="7 8">
    <name type="scientific">Coniochaeta ligniaria NRRL 30616</name>
    <dbReference type="NCBI Taxonomy" id="1408157"/>
    <lineage>
        <taxon>Eukaryota</taxon>
        <taxon>Fungi</taxon>
        <taxon>Dikarya</taxon>
        <taxon>Ascomycota</taxon>
        <taxon>Pezizomycotina</taxon>
        <taxon>Sordariomycetes</taxon>
        <taxon>Sordariomycetidae</taxon>
        <taxon>Coniochaetales</taxon>
        <taxon>Coniochaetaceae</taxon>
        <taxon>Coniochaeta</taxon>
    </lineage>
</organism>
<evidence type="ECO:0000256" key="3">
    <source>
        <dbReference type="ARBA" id="ARBA00022989"/>
    </source>
</evidence>
<feature type="transmembrane region" description="Helical" evidence="6">
    <location>
        <begin position="121"/>
        <end position="143"/>
    </location>
</feature>
<feature type="transmembrane region" description="Helical" evidence="6">
    <location>
        <begin position="428"/>
        <end position="448"/>
    </location>
</feature>
<feature type="transmembrane region" description="Helical" evidence="6">
    <location>
        <begin position="395"/>
        <end position="416"/>
    </location>
</feature>
<feature type="transmembrane region" description="Helical" evidence="6">
    <location>
        <begin position="190"/>
        <end position="211"/>
    </location>
</feature>
<evidence type="ECO:0000256" key="6">
    <source>
        <dbReference type="SAM" id="Phobius"/>
    </source>
</evidence>
<feature type="transmembrane region" description="Helical" evidence="6">
    <location>
        <begin position="340"/>
        <end position="359"/>
    </location>
</feature>
<keyword evidence="4 6" id="KW-0472">Membrane</keyword>
<dbReference type="GO" id="GO:0016020">
    <property type="term" value="C:membrane"/>
    <property type="evidence" value="ECO:0007669"/>
    <property type="project" value="UniProtKB-SubCell"/>
</dbReference>
<dbReference type="Proteomes" id="UP000182658">
    <property type="component" value="Unassembled WGS sequence"/>
</dbReference>
<dbReference type="EMBL" id="KV875095">
    <property type="protein sequence ID" value="OIW32352.1"/>
    <property type="molecule type" value="Genomic_DNA"/>
</dbReference>
<dbReference type="SUPFAM" id="SSF103473">
    <property type="entry name" value="MFS general substrate transporter"/>
    <property type="match status" value="1"/>
</dbReference>
<feature type="transmembrane region" description="Helical" evidence="6">
    <location>
        <begin position="89"/>
        <end position="109"/>
    </location>
</feature>
<feature type="transmembrane region" description="Helical" evidence="6">
    <location>
        <begin position="155"/>
        <end position="178"/>
    </location>
</feature>